<organism evidence="2 3">
    <name type="scientific">Ziziphus jujuba</name>
    <name type="common">Chinese jujube</name>
    <name type="synonym">Ziziphus sativa</name>
    <dbReference type="NCBI Taxonomy" id="326968"/>
    <lineage>
        <taxon>Eukaryota</taxon>
        <taxon>Viridiplantae</taxon>
        <taxon>Streptophyta</taxon>
        <taxon>Embryophyta</taxon>
        <taxon>Tracheophyta</taxon>
        <taxon>Spermatophyta</taxon>
        <taxon>Magnoliopsida</taxon>
        <taxon>eudicotyledons</taxon>
        <taxon>Gunneridae</taxon>
        <taxon>Pentapetalae</taxon>
        <taxon>rosids</taxon>
        <taxon>fabids</taxon>
        <taxon>Rosales</taxon>
        <taxon>Rhamnaceae</taxon>
        <taxon>Paliureae</taxon>
        <taxon>Ziziphus</taxon>
    </lineage>
</organism>
<protein>
    <submittedName>
        <fullName evidence="3">Uncharacterized protein LOC107416974</fullName>
    </submittedName>
</protein>
<dbReference type="PANTHER" id="PTHR46890">
    <property type="entry name" value="NON-LTR RETROLELEMENT REVERSE TRANSCRIPTASE-LIKE PROTEIN-RELATED"/>
    <property type="match status" value="1"/>
</dbReference>
<name>A0A6P3ZZK0_ZIZJJ</name>
<dbReference type="AlphaFoldDB" id="A0A6P3ZZK0"/>
<dbReference type="InterPro" id="IPR000477">
    <property type="entry name" value="RT_dom"/>
</dbReference>
<dbReference type="RefSeq" id="XP_015881013.3">
    <property type="nucleotide sequence ID" value="XM_016025527.3"/>
</dbReference>
<gene>
    <name evidence="3" type="primary">LOC107416974</name>
</gene>
<evidence type="ECO:0000313" key="3">
    <source>
        <dbReference type="RefSeq" id="XP_015881013.3"/>
    </source>
</evidence>
<accession>A0A6P3ZZK0</accession>
<keyword evidence="2" id="KW-1185">Reference proteome</keyword>
<evidence type="ECO:0000313" key="2">
    <source>
        <dbReference type="Proteomes" id="UP001652623"/>
    </source>
</evidence>
<sequence length="164" mass="18593">MVLNVFRSEMLPRDINRSFFVLIPKVNGVSEFKHLQLTNLCNTTYKIISKIISDRIEPLLEKLVSLNQSSFVPRSWIEENAILASEIVDSMSQKKGIKGIAGIKVDMQKAYDRVDWIVLTRILTLFGFSDRCVKLILNCISSASMELPLNGSVFGKIPMERSLK</sequence>
<reference evidence="3" key="1">
    <citation type="submission" date="2025-08" db="UniProtKB">
        <authorList>
            <consortium name="RefSeq"/>
        </authorList>
    </citation>
    <scope>IDENTIFICATION</scope>
    <source>
        <tissue evidence="3">Seedling</tissue>
    </source>
</reference>
<dbReference type="InParanoid" id="A0A6P3ZZK0"/>
<dbReference type="InterPro" id="IPR052343">
    <property type="entry name" value="Retrotransposon-Effector_Assoc"/>
</dbReference>
<evidence type="ECO:0000259" key="1">
    <source>
        <dbReference type="Pfam" id="PF00078"/>
    </source>
</evidence>
<dbReference type="Pfam" id="PF00078">
    <property type="entry name" value="RVT_1"/>
    <property type="match status" value="1"/>
</dbReference>
<dbReference type="KEGG" id="zju:107416974"/>
<dbReference type="PANTHER" id="PTHR46890:SF48">
    <property type="entry name" value="RNA-DIRECTED DNA POLYMERASE"/>
    <property type="match status" value="1"/>
</dbReference>
<dbReference type="Proteomes" id="UP001652623">
    <property type="component" value="Chromosome 4"/>
</dbReference>
<feature type="domain" description="Reverse transcriptase" evidence="1">
    <location>
        <begin position="36"/>
        <end position="144"/>
    </location>
</feature>
<dbReference type="GeneID" id="107416974"/>
<proteinExistence type="predicted"/>